<keyword evidence="1" id="KW-0489">Methyltransferase</keyword>
<dbReference type="Proteomes" id="UP000221249">
    <property type="component" value="Segment"/>
</dbReference>
<dbReference type="GO" id="GO:0008168">
    <property type="term" value="F:methyltransferase activity"/>
    <property type="evidence" value="ECO:0007669"/>
    <property type="project" value="UniProtKB-KW"/>
</dbReference>
<keyword evidence="2" id="KW-1185">Reference proteome</keyword>
<accession>A0A240F4V1</accession>
<protein>
    <submittedName>
        <fullName evidence="1">Site-specific DNA methyltransferase</fullName>
    </submittedName>
</protein>
<organism evidence="1 2">
    <name type="scientific">Ochrobactrum phage POI1126</name>
    <dbReference type="NCBI Taxonomy" id="1932118"/>
    <lineage>
        <taxon>Viruses</taxon>
        <taxon>Duplodnaviria</taxon>
        <taxon>Heunggongvirae</taxon>
        <taxon>Uroviricota</taxon>
        <taxon>Caudoviricetes</taxon>
        <taxon>Namazuvirus</taxon>
        <taxon>Namazuvirus POI1126</taxon>
    </lineage>
</organism>
<dbReference type="GO" id="GO:0032259">
    <property type="term" value="P:methylation"/>
    <property type="evidence" value="ECO:0007669"/>
    <property type="project" value="UniProtKB-KW"/>
</dbReference>
<name>A0A240F4V1_9CAUD</name>
<dbReference type="EMBL" id="KY417925">
    <property type="protein sequence ID" value="APU92978.1"/>
    <property type="molecule type" value="Genomic_DNA"/>
</dbReference>
<proteinExistence type="predicted"/>
<evidence type="ECO:0000313" key="1">
    <source>
        <dbReference type="EMBL" id="APU92978.1"/>
    </source>
</evidence>
<keyword evidence="1" id="KW-0808">Transferase</keyword>
<sequence length="238" mass="26246">MTDTPIDFIAEAITDSLGPRCPEHSDGCPSCEAWAQYDRLKAIAALYDHTKPPVVMVPDDATAEEILKSTIDHPNAVVMLKRLPDARAAALEEAARNAAMYLATGFITCPRCGEEVETKNTDAEYALRAALSSPDHADAGKVEGDARADLERFWRPISEADRTITYEDTFNLGDGKSMTIRNSDHFWVRDADGRVYEATWSDHKGGYWWDLEGESRVDPVEYMPHPLSLPSALSAGGE</sequence>
<reference evidence="1 2" key="1">
    <citation type="journal article" date="2017" name="Front. Microbiol.">
        <title>Prevalence, Host Range, and Comparative Genomic Analysis of Temperate Ochrobactrum Phages.</title>
        <authorList>
            <person name="Jackel C."/>
            <person name="Hertwig S."/>
            <person name="Scholz H.C."/>
            <person name="Nockler K."/>
            <person name="Reetz J."/>
            <person name="Hammerl J.A."/>
        </authorList>
    </citation>
    <scope>NUCLEOTIDE SEQUENCE [LARGE SCALE GENOMIC DNA]</scope>
</reference>
<evidence type="ECO:0000313" key="2">
    <source>
        <dbReference type="Proteomes" id="UP000221249"/>
    </source>
</evidence>
<gene>
    <name evidence="1" type="ORF">POI1126_51</name>
</gene>